<evidence type="ECO:0000256" key="3">
    <source>
        <dbReference type="ARBA" id="ARBA00023319"/>
    </source>
</evidence>
<dbReference type="PROSITE" id="PS50835">
    <property type="entry name" value="IG_LIKE"/>
    <property type="match status" value="2"/>
</dbReference>
<name>A0A8C3FQB7_CHRPI</name>
<feature type="domain" description="Ig-like" evidence="5">
    <location>
        <begin position="248"/>
        <end position="328"/>
    </location>
</feature>
<dbReference type="InterPro" id="IPR013783">
    <property type="entry name" value="Ig-like_fold"/>
</dbReference>
<sequence>MGTRDPPACQGRDMGISLSGLPPAASVLGSCLQPAPAQTPVTIVLTPPSPVVGGGVSLAPQPPPENLVLCSWHRSATADEKSRILSYNPATSPPQTPGPAHTGRETAGPSCALNIAGLTLSDTGNYTVLIMNPGVLTIPVTLRVYGKCHPQELEILPKPTVTPNQTQVLENGTFTLTCNSSPSVNTMLWLRDGASLVPSERLVLSPDNWTLTVLGVTRGDAGAYQCEVGNPVSTNRSEPSNVTVAYGPDSAQIDPPGPIALTLGSLLKLTCVADSVPAPSYRWLLNDTDTKETGSSLTFNLTTWAQQGTYECWTHNPVTGRTAWASVVALWGAQHWGGKDGPPRM</sequence>
<dbReference type="SMART" id="SM00408">
    <property type="entry name" value="IGc2"/>
    <property type="match status" value="2"/>
</dbReference>
<proteinExistence type="predicted"/>
<dbReference type="InterPro" id="IPR036179">
    <property type="entry name" value="Ig-like_dom_sf"/>
</dbReference>
<evidence type="ECO:0000313" key="7">
    <source>
        <dbReference type="Proteomes" id="UP000694380"/>
    </source>
</evidence>
<dbReference type="Ensembl" id="ENSCPBT00000012364.1">
    <property type="protein sequence ID" value="ENSCPBP00000010299.1"/>
    <property type="gene ID" value="ENSCPBG00000007905.1"/>
</dbReference>
<accession>A0A8C3FQB7</accession>
<organism evidence="6 7">
    <name type="scientific">Chrysemys picta bellii</name>
    <name type="common">Western painted turtle</name>
    <name type="synonym">Emys bellii</name>
    <dbReference type="NCBI Taxonomy" id="8478"/>
    <lineage>
        <taxon>Eukaryota</taxon>
        <taxon>Metazoa</taxon>
        <taxon>Chordata</taxon>
        <taxon>Craniata</taxon>
        <taxon>Vertebrata</taxon>
        <taxon>Euteleostomi</taxon>
        <taxon>Archelosauria</taxon>
        <taxon>Testudinata</taxon>
        <taxon>Testudines</taxon>
        <taxon>Cryptodira</taxon>
        <taxon>Durocryptodira</taxon>
        <taxon>Testudinoidea</taxon>
        <taxon>Emydidae</taxon>
        <taxon>Chrysemys</taxon>
    </lineage>
</organism>
<protein>
    <recommendedName>
        <fullName evidence="5">Ig-like domain-containing protein</fullName>
    </recommendedName>
</protein>
<dbReference type="InterPro" id="IPR003599">
    <property type="entry name" value="Ig_sub"/>
</dbReference>
<dbReference type="SUPFAM" id="SSF48726">
    <property type="entry name" value="Immunoglobulin"/>
    <property type="match status" value="3"/>
</dbReference>
<evidence type="ECO:0000256" key="1">
    <source>
        <dbReference type="ARBA" id="ARBA00022729"/>
    </source>
</evidence>
<dbReference type="Proteomes" id="UP000694380">
    <property type="component" value="Unplaced"/>
</dbReference>
<dbReference type="Pfam" id="PF13927">
    <property type="entry name" value="Ig_3"/>
    <property type="match status" value="2"/>
</dbReference>
<evidence type="ECO:0000256" key="2">
    <source>
        <dbReference type="ARBA" id="ARBA00023180"/>
    </source>
</evidence>
<dbReference type="OMA" id="TIRQFTW"/>
<keyword evidence="2" id="KW-0325">Glycoprotein</keyword>
<keyword evidence="3" id="KW-0393">Immunoglobulin domain</keyword>
<dbReference type="AlphaFoldDB" id="A0A8C3FQB7"/>
<dbReference type="InterPro" id="IPR007110">
    <property type="entry name" value="Ig-like_dom"/>
</dbReference>
<evidence type="ECO:0000259" key="5">
    <source>
        <dbReference type="PROSITE" id="PS50835"/>
    </source>
</evidence>
<reference evidence="6" key="1">
    <citation type="submission" date="2025-08" db="UniProtKB">
        <authorList>
            <consortium name="Ensembl"/>
        </authorList>
    </citation>
    <scope>IDENTIFICATION</scope>
</reference>
<evidence type="ECO:0000313" key="6">
    <source>
        <dbReference type="Ensembl" id="ENSCPBP00000010299.1"/>
    </source>
</evidence>
<dbReference type="InterPro" id="IPR003598">
    <property type="entry name" value="Ig_sub2"/>
</dbReference>
<dbReference type="InterPro" id="IPR050831">
    <property type="entry name" value="CEA_cell_adhesion"/>
</dbReference>
<dbReference type="PANTHER" id="PTHR44427">
    <property type="entry name" value="CARCINOEMBRYONIC ANTIGEN-RELATED CELL ADHESION MOLECULE 19"/>
    <property type="match status" value="1"/>
</dbReference>
<feature type="region of interest" description="Disordered" evidence="4">
    <location>
        <begin position="86"/>
        <end position="107"/>
    </location>
</feature>
<dbReference type="CDD" id="cd00096">
    <property type="entry name" value="Ig"/>
    <property type="match status" value="1"/>
</dbReference>
<dbReference type="GeneTree" id="ENSGT01100000263479"/>
<evidence type="ECO:0000256" key="4">
    <source>
        <dbReference type="SAM" id="MobiDB-lite"/>
    </source>
</evidence>
<reference evidence="6" key="2">
    <citation type="submission" date="2025-09" db="UniProtKB">
        <authorList>
            <consortium name="Ensembl"/>
        </authorList>
    </citation>
    <scope>IDENTIFICATION</scope>
</reference>
<dbReference type="SMART" id="SM00409">
    <property type="entry name" value="IG"/>
    <property type="match status" value="3"/>
</dbReference>
<dbReference type="Gene3D" id="2.60.40.10">
    <property type="entry name" value="Immunoglobulins"/>
    <property type="match status" value="3"/>
</dbReference>
<keyword evidence="1" id="KW-0732">Signal</keyword>
<dbReference type="PROSITE" id="PS51257">
    <property type="entry name" value="PROKAR_LIPOPROTEIN"/>
    <property type="match status" value="1"/>
</dbReference>
<keyword evidence="7" id="KW-1185">Reference proteome</keyword>
<feature type="domain" description="Ig-like" evidence="5">
    <location>
        <begin position="157"/>
        <end position="243"/>
    </location>
</feature>
<dbReference type="PANTHER" id="PTHR44427:SF1">
    <property type="entry name" value="CARCINOEMBRYONIC ANTIGEN-RELATED CELL ADHESION MOLECULE 1"/>
    <property type="match status" value="1"/>
</dbReference>